<dbReference type="PANTHER" id="PTHR47870:SF1">
    <property type="entry name" value="CYTOCHROME C-TYPE BIOGENESIS PROTEIN CCMH"/>
    <property type="match status" value="1"/>
</dbReference>
<feature type="domain" description="CcmH/CycL/Ccl2/NrfF N-terminal" evidence="8">
    <location>
        <begin position="16"/>
        <end position="118"/>
    </location>
</feature>
<keyword evidence="7" id="KW-1133">Transmembrane helix</keyword>
<evidence type="ECO:0000256" key="4">
    <source>
        <dbReference type="ARBA" id="ARBA00022729"/>
    </source>
</evidence>
<keyword evidence="7" id="KW-0812">Transmembrane</keyword>
<sequence>MKALAIALALVVQAGPELPPEEEARAQDLMREVRCMVCAGESILDSNATMASDMRRFVRERVGEGMDDAEVRGALVARFGHEVLMRPPVDARTAPLWLAPLILLGLGGALLIAAMRKRS</sequence>
<dbReference type="InterPro" id="IPR051263">
    <property type="entry name" value="C-type_cytochrome_biogenesis"/>
</dbReference>
<dbReference type="RefSeq" id="WP_109253258.1">
    <property type="nucleotide sequence ID" value="NZ_QEXV01000004.1"/>
</dbReference>
<evidence type="ECO:0000256" key="5">
    <source>
        <dbReference type="ARBA" id="ARBA00022748"/>
    </source>
</evidence>
<evidence type="ECO:0000313" key="10">
    <source>
        <dbReference type="Proteomes" id="UP000245168"/>
    </source>
</evidence>
<dbReference type="InterPro" id="IPR038297">
    <property type="entry name" value="CcmH/CycL/NrfF/Ccl2_sf"/>
</dbReference>
<evidence type="ECO:0000256" key="2">
    <source>
        <dbReference type="ARBA" id="ARBA00022617"/>
    </source>
</evidence>
<name>A0A2U2BSP2_9PROT</name>
<evidence type="ECO:0000256" key="6">
    <source>
        <dbReference type="ARBA" id="ARBA00023004"/>
    </source>
</evidence>
<comment type="similarity">
    <text evidence="1 7">Belongs to the CcmH/CycL/Ccl2/NrfF family.</text>
</comment>
<evidence type="ECO:0000256" key="1">
    <source>
        <dbReference type="ARBA" id="ARBA00010342"/>
    </source>
</evidence>
<feature type="transmembrane region" description="Helical" evidence="7">
    <location>
        <begin position="94"/>
        <end position="114"/>
    </location>
</feature>
<organism evidence="9 10">
    <name type="scientific">Marinicauda salina</name>
    <dbReference type="NCBI Taxonomy" id="2135793"/>
    <lineage>
        <taxon>Bacteria</taxon>
        <taxon>Pseudomonadati</taxon>
        <taxon>Pseudomonadota</taxon>
        <taxon>Alphaproteobacteria</taxon>
        <taxon>Maricaulales</taxon>
        <taxon>Maricaulaceae</taxon>
        <taxon>Marinicauda</taxon>
    </lineage>
</organism>
<evidence type="ECO:0000313" key="9">
    <source>
        <dbReference type="EMBL" id="PWE17034.1"/>
    </source>
</evidence>
<reference evidence="10" key="1">
    <citation type="submission" date="2018-05" db="EMBL/GenBank/DDBJ databases">
        <authorList>
            <person name="Liu B.-T."/>
        </authorList>
    </citation>
    <scope>NUCLEOTIDE SEQUENCE [LARGE SCALE GENOMIC DNA]</scope>
    <source>
        <strain evidence="10">WD6-1</strain>
    </source>
</reference>
<keyword evidence="4 7" id="KW-0732">Signal</keyword>
<evidence type="ECO:0000256" key="3">
    <source>
        <dbReference type="ARBA" id="ARBA00022723"/>
    </source>
</evidence>
<evidence type="ECO:0000259" key="8">
    <source>
        <dbReference type="Pfam" id="PF03918"/>
    </source>
</evidence>
<dbReference type="GO" id="GO:0005886">
    <property type="term" value="C:plasma membrane"/>
    <property type="evidence" value="ECO:0007669"/>
    <property type="project" value="TreeGrafter"/>
</dbReference>
<dbReference type="OrthoDB" id="9804975at2"/>
<dbReference type="EMBL" id="QEXV01000004">
    <property type="protein sequence ID" value="PWE17034.1"/>
    <property type="molecule type" value="Genomic_DNA"/>
</dbReference>
<keyword evidence="5" id="KW-0201">Cytochrome c-type biogenesis</keyword>
<dbReference type="Gene3D" id="1.10.8.640">
    <property type="entry name" value="Cytochrome C biogenesis protein"/>
    <property type="match status" value="1"/>
</dbReference>
<comment type="function">
    <text evidence="7">Possible subunit of a heme lyase.</text>
</comment>
<dbReference type="Proteomes" id="UP000245168">
    <property type="component" value="Unassembled WGS sequence"/>
</dbReference>
<dbReference type="PANTHER" id="PTHR47870">
    <property type="entry name" value="CYTOCHROME C-TYPE BIOGENESIS PROTEIN CCMH"/>
    <property type="match status" value="1"/>
</dbReference>
<accession>A0A2U2BSP2</accession>
<keyword evidence="3 7" id="KW-0479">Metal-binding</keyword>
<dbReference type="CDD" id="cd16378">
    <property type="entry name" value="CcmH_N"/>
    <property type="match status" value="1"/>
</dbReference>
<dbReference type="GO" id="GO:0046872">
    <property type="term" value="F:metal ion binding"/>
    <property type="evidence" value="ECO:0007669"/>
    <property type="project" value="UniProtKB-KW"/>
</dbReference>
<dbReference type="GO" id="GO:0017004">
    <property type="term" value="P:cytochrome complex assembly"/>
    <property type="evidence" value="ECO:0007669"/>
    <property type="project" value="UniProtKB-KW"/>
</dbReference>
<keyword evidence="7" id="KW-0472">Membrane</keyword>
<dbReference type="AlphaFoldDB" id="A0A2U2BSP2"/>
<keyword evidence="2 7" id="KW-0349">Heme</keyword>
<proteinExistence type="inferred from homology"/>
<gene>
    <name evidence="9" type="ORF">DDZ18_10035</name>
</gene>
<protein>
    <recommendedName>
        <fullName evidence="7">Cytochrome c-type biogenesis protein</fullName>
    </recommendedName>
</protein>
<dbReference type="InterPro" id="IPR005616">
    <property type="entry name" value="CcmH/CycL/Ccl2/NrfF_N"/>
</dbReference>
<evidence type="ECO:0000256" key="7">
    <source>
        <dbReference type="RuleBase" id="RU364112"/>
    </source>
</evidence>
<dbReference type="Pfam" id="PF03918">
    <property type="entry name" value="CcmH"/>
    <property type="match status" value="1"/>
</dbReference>
<keyword evidence="10" id="KW-1185">Reference proteome</keyword>
<comment type="caution">
    <text evidence="9">The sequence shown here is derived from an EMBL/GenBank/DDBJ whole genome shotgun (WGS) entry which is preliminary data.</text>
</comment>
<keyword evidence="6 7" id="KW-0408">Iron</keyword>